<dbReference type="PANTHER" id="PTHR20881:SF0">
    <property type="entry name" value="3-METHYL-2-OXOBUTANOATE HYDROXYMETHYLTRANSFERASE"/>
    <property type="match status" value="1"/>
</dbReference>
<dbReference type="UniPathway" id="UPA00028">
    <property type="reaction ID" value="UER00003"/>
</dbReference>
<evidence type="ECO:0000256" key="2">
    <source>
        <dbReference type="ARBA" id="ARBA00008676"/>
    </source>
</evidence>
<evidence type="ECO:0000256" key="5">
    <source>
        <dbReference type="ARBA" id="ARBA00022679"/>
    </source>
</evidence>
<evidence type="ECO:0000313" key="9">
    <source>
        <dbReference type="EMBL" id="ODV86680.1"/>
    </source>
</evidence>
<evidence type="ECO:0000256" key="8">
    <source>
        <dbReference type="SAM" id="MobiDB-lite"/>
    </source>
</evidence>
<comment type="function">
    <text evidence="7">Catalyzes the reversible reaction in which hydroxymethyl group from 5,10-methylenetetrahydrofolate is transferred onto alpha-ketoisovalerate to form ketopantoate.</text>
</comment>
<dbReference type="InterPro" id="IPR003700">
    <property type="entry name" value="Pantoate_hydroxy_MeTrfase"/>
</dbReference>
<feature type="region of interest" description="Disordered" evidence="8">
    <location>
        <begin position="20"/>
        <end position="40"/>
    </location>
</feature>
<comment type="similarity">
    <text evidence="2 7">Belongs to the PanB family.</text>
</comment>
<keyword evidence="5 7" id="KW-0808">Transferase</keyword>
<evidence type="ECO:0000256" key="1">
    <source>
        <dbReference type="ARBA" id="ARBA00005033"/>
    </source>
</evidence>
<dbReference type="EMBL" id="KV453849">
    <property type="protein sequence ID" value="ODV86680.1"/>
    <property type="molecule type" value="Genomic_DNA"/>
</dbReference>
<evidence type="ECO:0000256" key="4">
    <source>
        <dbReference type="ARBA" id="ARBA00012618"/>
    </source>
</evidence>
<keyword evidence="10" id="KW-1185">Reference proteome</keyword>
<dbReference type="OrthoDB" id="425211at2759"/>
<organism evidence="9 10">
    <name type="scientific">[Candida] arabinofermentans NRRL YB-2248</name>
    <dbReference type="NCBI Taxonomy" id="983967"/>
    <lineage>
        <taxon>Eukaryota</taxon>
        <taxon>Fungi</taxon>
        <taxon>Dikarya</taxon>
        <taxon>Ascomycota</taxon>
        <taxon>Saccharomycotina</taxon>
        <taxon>Pichiomycetes</taxon>
        <taxon>Pichiales</taxon>
        <taxon>Pichiaceae</taxon>
        <taxon>Ogataea</taxon>
        <taxon>Ogataea/Candida clade</taxon>
    </lineage>
</organism>
<name>A0A1E4T4J9_9ASCO</name>
<dbReference type="FunFam" id="3.20.20.60:FF:000003">
    <property type="entry name" value="3-methyl-2-oxobutanoate hydroxymethyltransferase"/>
    <property type="match status" value="1"/>
</dbReference>
<dbReference type="AlphaFoldDB" id="A0A1E4T4J9"/>
<dbReference type="InterPro" id="IPR040442">
    <property type="entry name" value="Pyrv_kinase-like_dom_sf"/>
</dbReference>
<reference evidence="10" key="1">
    <citation type="submission" date="2016-04" db="EMBL/GenBank/DDBJ databases">
        <title>Comparative genomics of biotechnologically important yeasts.</title>
        <authorList>
            <consortium name="DOE Joint Genome Institute"/>
            <person name="Riley R."/>
            <person name="Haridas S."/>
            <person name="Wolfe K.H."/>
            <person name="Lopes M.R."/>
            <person name="Hittinger C.T."/>
            <person name="Goker M."/>
            <person name="Salamov A."/>
            <person name="Wisecaver J."/>
            <person name="Long T.M."/>
            <person name="Aerts A.L."/>
            <person name="Barry K."/>
            <person name="Choi C."/>
            <person name="Clum A."/>
            <person name="Coughlan A.Y."/>
            <person name="Deshpande S."/>
            <person name="Douglass A.P."/>
            <person name="Hanson S.J."/>
            <person name="Klenk H.-P."/>
            <person name="Labutti K."/>
            <person name="Lapidus A."/>
            <person name="Lindquist E."/>
            <person name="Lipzen A."/>
            <person name="Meier-Kolthoff J.P."/>
            <person name="Ohm R.A."/>
            <person name="Otillar R.P."/>
            <person name="Pangilinan J."/>
            <person name="Peng Y."/>
            <person name="Rokas A."/>
            <person name="Rosa C.A."/>
            <person name="Scheuner C."/>
            <person name="Sibirny A.A."/>
            <person name="Slot J.C."/>
            <person name="Stielow J.B."/>
            <person name="Sun H."/>
            <person name="Kurtzman C.P."/>
            <person name="Blackwell M."/>
            <person name="Grigoriev I.V."/>
            <person name="Jeffries T.W."/>
        </authorList>
    </citation>
    <scope>NUCLEOTIDE SEQUENCE [LARGE SCALE GENOMIC DNA]</scope>
    <source>
        <strain evidence="10">NRRL YB-2248</strain>
    </source>
</reference>
<dbReference type="Pfam" id="PF02548">
    <property type="entry name" value="Pantoate_transf"/>
    <property type="match status" value="1"/>
</dbReference>
<dbReference type="NCBIfam" id="TIGR00222">
    <property type="entry name" value="panB"/>
    <property type="match status" value="1"/>
</dbReference>
<dbReference type="HAMAP" id="MF_00156">
    <property type="entry name" value="PanB"/>
    <property type="match status" value="1"/>
</dbReference>
<dbReference type="PANTHER" id="PTHR20881">
    <property type="entry name" value="3-METHYL-2-OXOBUTANOATE HYDROXYMETHYLTRANSFERASE"/>
    <property type="match status" value="1"/>
</dbReference>
<dbReference type="CDD" id="cd06557">
    <property type="entry name" value="KPHMT-like"/>
    <property type="match status" value="1"/>
</dbReference>
<evidence type="ECO:0000256" key="6">
    <source>
        <dbReference type="ARBA" id="ARBA00049172"/>
    </source>
</evidence>
<dbReference type="EC" id="2.1.2.11" evidence="4 7"/>
<dbReference type="GO" id="GO:0005739">
    <property type="term" value="C:mitochondrion"/>
    <property type="evidence" value="ECO:0007669"/>
    <property type="project" value="TreeGrafter"/>
</dbReference>
<comment type="catalytic activity">
    <reaction evidence="6 7">
        <text>(6R)-5,10-methylene-5,6,7,8-tetrahydrofolate + 3-methyl-2-oxobutanoate + H2O = 2-dehydropantoate + (6S)-5,6,7,8-tetrahydrofolate</text>
        <dbReference type="Rhea" id="RHEA:11824"/>
        <dbReference type="ChEBI" id="CHEBI:11561"/>
        <dbReference type="ChEBI" id="CHEBI:11851"/>
        <dbReference type="ChEBI" id="CHEBI:15377"/>
        <dbReference type="ChEBI" id="CHEBI:15636"/>
        <dbReference type="ChEBI" id="CHEBI:57453"/>
        <dbReference type="EC" id="2.1.2.11"/>
    </reaction>
</comment>
<proteinExistence type="inferred from homology"/>
<dbReference type="Proteomes" id="UP000094801">
    <property type="component" value="Unassembled WGS sequence"/>
</dbReference>
<dbReference type="GO" id="GO:0003864">
    <property type="term" value="F:3-methyl-2-oxobutanoate hydroxymethyltransferase activity"/>
    <property type="evidence" value="ECO:0007669"/>
    <property type="project" value="UniProtKB-EC"/>
</dbReference>
<keyword evidence="7" id="KW-0566">Pantothenate biosynthesis</keyword>
<evidence type="ECO:0000256" key="3">
    <source>
        <dbReference type="ARBA" id="ARBA00011881"/>
    </source>
</evidence>
<protein>
    <recommendedName>
        <fullName evidence="4 7">3-methyl-2-oxobutanoate hydroxymethyltransferase</fullName>
        <ecNumber evidence="4 7">2.1.2.11</ecNumber>
    </recommendedName>
</protein>
<comment type="pathway">
    <text evidence="1 7">Cofactor biosynthesis; (R)-pantothenate biosynthesis; (R)-pantoate from 3-methyl-2-oxobutanoate: step 1/2.</text>
</comment>
<gene>
    <name evidence="9" type="ORF">CANARDRAFT_6256</name>
</gene>
<feature type="compositionally biased region" description="Polar residues" evidence="8">
    <location>
        <begin position="31"/>
        <end position="40"/>
    </location>
</feature>
<dbReference type="SUPFAM" id="SSF51621">
    <property type="entry name" value="Phosphoenolpyruvate/pyruvate domain"/>
    <property type="match status" value="1"/>
</dbReference>
<evidence type="ECO:0000256" key="7">
    <source>
        <dbReference type="RuleBase" id="RU362100"/>
    </source>
</evidence>
<sequence>MLNRIPRSLFTRAFRPSNGLRREYSSYPGPASTTNQPKPLKQSTLSTIYDLYQSKTPITFITAHDYITAKLADASPNIDVVLIGDSLAMVSKGYPTTLEIPFEEYYYACSSVLRGVNNKFVVADLPFGSFETGLQDCLKSAMKLMKLGKIGALKIEGAFEYSAEIQRLVSIGIPVMGHIGLQPQKFNAMGGFKVQGKTANDALDVYKEALELQKLGCSMILLECVPQKLARFITENVNIPTIGIGAGNGTSGQVLVQSDLLGMLDNKPAKFVKQYMNFYEEGLMALNQYGADVKNSEYPVNTVHDFKMKTDEFNEFAERAKLLK</sequence>
<dbReference type="GO" id="GO:0015940">
    <property type="term" value="P:pantothenate biosynthetic process"/>
    <property type="evidence" value="ECO:0007669"/>
    <property type="project" value="UniProtKB-UniPathway"/>
</dbReference>
<dbReference type="STRING" id="983967.A0A1E4T4J9"/>
<dbReference type="NCBIfam" id="NF001452">
    <property type="entry name" value="PRK00311.1"/>
    <property type="match status" value="1"/>
</dbReference>
<evidence type="ECO:0000313" key="10">
    <source>
        <dbReference type="Proteomes" id="UP000094801"/>
    </source>
</evidence>
<dbReference type="GO" id="GO:0000287">
    <property type="term" value="F:magnesium ion binding"/>
    <property type="evidence" value="ECO:0007669"/>
    <property type="project" value="TreeGrafter"/>
</dbReference>
<accession>A0A1E4T4J9</accession>
<comment type="subunit">
    <text evidence="3">Homotetramer.</text>
</comment>
<dbReference type="Gene3D" id="3.20.20.60">
    <property type="entry name" value="Phosphoenolpyruvate-binding domains"/>
    <property type="match status" value="1"/>
</dbReference>
<dbReference type="InterPro" id="IPR015813">
    <property type="entry name" value="Pyrv/PenolPyrv_kinase-like_dom"/>
</dbReference>